<feature type="compositionally biased region" description="Basic and acidic residues" evidence="8">
    <location>
        <begin position="56"/>
        <end position="69"/>
    </location>
</feature>
<feature type="region of interest" description="Disordered" evidence="8">
    <location>
        <begin position="1"/>
        <end position="119"/>
    </location>
</feature>
<comment type="domain">
    <text evidence="7">The Q motif is unique to and characteristic of the DEAD box family of RNA helicases and controls ATP binding and hydrolysis.</text>
</comment>
<keyword evidence="12" id="KW-1185">Reference proteome</keyword>
<evidence type="ECO:0000259" key="9">
    <source>
        <dbReference type="PROSITE" id="PS51192"/>
    </source>
</evidence>
<dbReference type="EMBL" id="JACAZE010000005">
    <property type="protein sequence ID" value="KAF7317063.1"/>
    <property type="molecule type" value="Genomic_DNA"/>
</dbReference>
<evidence type="ECO:0000313" key="11">
    <source>
        <dbReference type="EMBL" id="KAF7317063.1"/>
    </source>
</evidence>
<dbReference type="AlphaFoldDB" id="A0A8H6TG41"/>
<dbReference type="CDD" id="cd17956">
    <property type="entry name" value="DEADc_DDX51"/>
    <property type="match status" value="1"/>
</dbReference>
<dbReference type="GO" id="GO:0005524">
    <property type="term" value="F:ATP binding"/>
    <property type="evidence" value="ECO:0007669"/>
    <property type="project" value="UniProtKB-UniRule"/>
</dbReference>
<dbReference type="GO" id="GO:0003723">
    <property type="term" value="F:RNA binding"/>
    <property type="evidence" value="ECO:0007669"/>
    <property type="project" value="UniProtKB-UniRule"/>
</dbReference>
<evidence type="ECO:0000313" key="12">
    <source>
        <dbReference type="Proteomes" id="UP000613580"/>
    </source>
</evidence>
<name>A0A8H6TG41_MYCCL</name>
<dbReference type="PROSITE" id="PS00039">
    <property type="entry name" value="DEAD_ATP_HELICASE"/>
    <property type="match status" value="1"/>
</dbReference>
<evidence type="ECO:0000256" key="3">
    <source>
        <dbReference type="ARBA" id="ARBA00022806"/>
    </source>
</evidence>
<evidence type="ECO:0000256" key="7">
    <source>
        <dbReference type="RuleBase" id="RU365068"/>
    </source>
</evidence>
<dbReference type="InterPro" id="IPR027417">
    <property type="entry name" value="P-loop_NTPase"/>
</dbReference>
<dbReference type="InterPro" id="IPR014001">
    <property type="entry name" value="Helicase_ATP-bd"/>
</dbReference>
<reference evidence="11" key="1">
    <citation type="submission" date="2020-05" db="EMBL/GenBank/DDBJ databases">
        <title>Mycena genomes resolve the evolution of fungal bioluminescence.</title>
        <authorList>
            <person name="Tsai I.J."/>
        </authorList>
    </citation>
    <scope>NUCLEOTIDE SEQUENCE</scope>
    <source>
        <strain evidence="11">110903Hualien_Pintung</strain>
    </source>
</reference>
<feature type="domain" description="Helicase C-terminal" evidence="10">
    <location>
        <begin position="471"/>
        <end position="621"/>
    </location>
</feature>
<accession>A0A8H6TG41</accession>
<dbReference type="CDD" id="cd18787">
    <property type="entry name" value="SF2_C_DEAD"/>
    <property type="match status" value="1"/>
</dbReference>
<feature type="compositionally biased region" description="Basic residues" evidence="8">
    <location>
        <begin position="14"/>
        <end position="34"/>
    </location>
</feature>
<comment type="caution">
    <text evidence="11">The sequence shown here is derived from an EMBL/GenBank/DDBJ whole genome shotgun (WGS) entry which is preliminary data.</text>
</comment>
<dbReference type="PANTHER" id="PTHR24031">
    <property type="entry name" value="RNA HELICASE"/>
    <property type="match status" value="1"/>
</dbReference>
<comment type="function">
    <text evidence="7">RNA helicase.</text>
</comment>
<comment type="catalytic activity">
    <reaction evidence="7">
        <text>ATP + H2O = ADP + phosphate + H(+)</text>
        <dbReference type="Rhea" id="RHEA:13065"/>
        <dbReference type="ChEBI" id="CHEBI:15377"/>
        <dbReference type="ChEBI" id="CHEBI:15378"/>
        <dbReference type="ChEBI" id="CHEBI:30616"/>
        <dbReference type="ChEBI" id="CHEBI:43474"/>
        <dbReference type="ChEBI" id="CHEBI:456216"/>
        <dbReference type="EC" id="3.6.4.13"/>
    </reaction>
</comment>
<proteinExistence type="inferred from homology"/>
<dbReference type="InterPro" id="IPR001650">
    <property type="entry name" value="Helicase_C-like"/>
</dbReference>
<dbReference type="EC" id="3.6.4.13" evidence="7"/>
<dbReference type="GO" id="GO:0016787">
    <property type="term" value="F:hydrolase activity"/>
    <property type="evidence" value="ECO:0007669"/>
    <property type="project" value="UniProtKB-KW"/>
</dbReference>
<dbReference type="GO" id="GO:0003724">
    <property type="term" value="F:RNA helicase activity"/>
    <property type="evidence" value="ECO:0007669"/>
    <property type="project" value="UniProtKB-EC"/>
</dbReference>
<feature type="compositionally biased region" description="Acidic residues" evidence="8">
    <location>
        <begin position="44"/>
        <end position="54"/>
    </location>
</feature>
<organism evidence="11 12">
    <name type="scientific">Mycena chlorophos</name>
    <name type="common">Agaric fungus</name>
    <name type="synonym">Agaricus chlorophos</name>
    <dbReference type="NCBI Taxonomy" id="658473"/>
    <lineage>
        <taxon>Eukaryota</taxon>
        <taxon>Fungi</taxon>
        <taxon>Dikarya</taxon>
        <taxon>Basidiomycota</taxon>
        <taxon>Agaricomycotina</taxon>
        <taxon>Agaricomycetes</taxon>
        <taxon>Agaricomycetidae</taxon>
        <taxon>Agaricales</taxon>
        <taxon>Marasmiineae</taxon>
        <taxon>Mycenaceae</taxon>
        <taxon>Mycena</taxon>
    </lineage>
</organism>
<dbReference type="Pfam" id="PF00271">
    <property type="entry name" value="Helicase_C"/>
    <property type="match status" value="1"/>
</dbReference>
<dbReference type="InterPro" id="IPR000629">
    <property type="entry name" value="RNA-helicase_DEAD-box_CS"/>
</dbReference>
<dbReference type="Proteomes" id="UP000613580">
    <property type="component" value="Unassembled WGS sequence"/>
</dbReference>
<dbReference type="SMART" id="SM00490">
    <property type="entry name" value="HELICc"/>
    <property type="match status" value="1"/>
</dbReference>
<keyword evidence="3 6" id="KW-0347">Helicase</keyword>
<evidence type="ECO:0000256" key="8">
    <source>
        <dbReference type="SAM" id="MobiDB-lite"/>
    </source>
</evidence>
<dbReference type="PROSITE" id="PS51192">
    <property type="entry name" value="HELICASE_ATP_BIND_1"/>
    <property type="match status" value="1"/>
</dbReference>
<keyword evidence="5 7" id="KW-0694">RNA-binding</keyword>
<comment type="similarity">
    <text evidence="6">Belongs to the DEAD box helicase family.</text>
</comment>
<keyword evidence="2 6" id="KW-0378">Hydrolase</keyword>
<evidence type="ECO:0000256" key="4">
    <source>
        <dbReference type="ARBA" id="ARBA00022840"/>
    </source>
</evidence>
<dbReference type="SMART" id="SM00487">
    <property type="entry name" value="DEXDc"/>
    <property type="match status" value="1"/>
</dbReference>
<dbReference type="Gene3D" id="3.40.50.300">
    <property type="entry name" value="P-loop containing nucleotide triphosphate hydrolases"/>
    <property type="match status" value="2"/>
</dbReference>
<dbReference type="PROSITE" id="PS51194">
    <property type="entry name" value="HELICASE_CTER"/>
    <property type="match status" value="1"/>
</dbReference>
<evidence type="ECO:0000256" key="1">
    <source>
        <dbReference type="ARBA" id="ARBA00022741"/>
    </source>
</evidence>
<dbReference type="Pfam" id="PF00270">
    <property type="entry name" value="DEAD"/>
    <property type="match status" value="1"/>
</dbReference>
<keyword evidence="1 6" id="KW-0547">Nucleotide-binding</keyword>
<dbReference type="SUPFAM" id="SSF52540">
    <property type="entry name" value="P-loop containing nucleoside triphosphate hydrolases"/>
    <property type="match status" value="1"/>
</dbReference>
<protein>
    <recommendedName>
        <fullName evidence="7">ATP-dependent RNA helicase</fullName>
        <ecNumber evidence="7">3.6.4.13</ecNumber>
    </recommendedName>
</protein>
<evidence type="ECO:0000256" key="6">
    <source>
        <dbReference type="RuleBase" id="RU000492"/>
    </source>
</evidence>
<gene>
    <name evidence="11" type="ORF">HMN09_00440900</name>
</gene>
<evidence type="ECO:0000256" key="2">
    <source>
        <dbReference type="ARBA" id="ARBA00022801"/>
    </source>
</evidence>
<dbReference type="OrthoDB" id="3370at2759"/>
<keyword evidence="4 6" id="KW-0067">ATP-binding</keyword>
<sequence>MVVVATSEAAPKREKTKAKQRYLKRKKERKKNRPKAVVSGAADDASESEDDAANEPETRPPDVKTTEKPPKKRRKVVGEEDEDVEMGEVAQVQNEQMETEALPSLPSFPLPSHPDAPSKSALALQGLDQALVGAELVDAAQLLPIPPDGEDDGGTGLSERMRKRLVDLGIVELFAVQTNLLPFLLPQDSRERALYRPYNPPRDVCVSAPTGSGKTLAYVLPILLSARVVTRLRALVVLPTRDLVAQVRETFEAVGKGRGLKIGTATGQHSFSHEQTQLIADKMAPLAGGSSRVDILICTPGRLIDHLTGTPNFSLQHLRFLVIDEADRLLAQSFQDWLAQVLAATRPPATSAATPSGFPNQHDAVAPSFRSLLPYRPTTDMLHRKQPSCQKLLFSATLTRDPGKLAALDLRDPKYFVVQGAKVSDGVLDVAMDKFSMPATLTVSAIVANLRYKPLTFVQERMVVCEPSLKPLVFFHIVLEHGVTNALVFTKSAESTERLVRLFEFFNMGVVARAYSSDLTAGERKTILEKFKAQEIQILICSDLISRGIDIHHVAHVVSYDVPVDMRKYVHRVGRTARAGRPGEAWTLVEEQEARYFKSMMKEADHLPRLKRLRVGDKELAGSKERYEDALQRLKESYTK</sequence>
<evidence type="ECO:0000256" key="5">
    <source>
        <dbReference type="ARBA" id="ARBA00022884"/>
    </source>
</evidence>
<evidence type="ECO:0000259" key="10">
    <source>
        <dbReference type="PROSITE" id="PS51194"/>
    </source>
</evidence>
<dbReference type="InterPro" id="IPR011545">
    <property type="entry name" value="DEAD/DEAH_box_helicase_dom"/>
</dbReference>
<feature type="domain" description="Helicase ATP-binding" evidence="9">
    <location>
        <begin position="195"/>
        <end position="416"/>
    </location>
</feature>